<keyword evidence="9" id="KW-0234">DNA repair</keyword>
<dbReference type="InterPro" id="IPR035937">
    <property type="entry name" value="FPG_N"/>
</dbReference>
<evidence type="ECO:0000256" key="13">
    <source>
        <dbReference type="PROSITE-ProRule" id="PRU00391"/>
    </source>
</evidence>
<dbReference type="Pfam" id="PF06831">
    <property type="entry name" value="H2TH"/>
    <property type="match status" value="1"/>
</dbReference>
<keyword evidence="11" id="KW-0511">Multifunctional enzyme</keyword>
<evidence type="ECO:0000256" key="4">
    <source>
        <dbReference type="ARBA" id="ARBA00022763"/>
    </source>
</evidence>
<evidence type="ECO:0000256" key="8">
    <source>
        <dbReference type="ARBA" id="ARBA00023125"/>
    </source>
</evidence>
<feature type="domain" description="FPG-type" evidence="14">
    <location>
        <begin position="229"/>
        <end position="261"/>
    </location>
</feature>
<evidence type="ECO:0000256" key="2">
    <source>
        <dbReference type="ARBA" id="ARBA00012720"/>
    </source>
</evidence>
<name>A0A5C6B6H1_9BACT</name>
<dbReference type="PANTHER" id="PTHR42697:SF1">
    <property type="entry name" value="ENDONUCLEASE 8"/>
    <property type="match status" value="1"/>
</dbReference>
<keyword evidence="16" id="KW-0540">Nuclease</keyword>
<dbReference type="GO" id="GO:0003684">
    <property type="term" value="F:damaged DNA binding"/>
    <property type="evidence" value="ECO:0007669"/>
    <property type="project" value="InterPro"/>
</dbReference>
<evidence type="ECO:0000256" key="6">
    <source>
        <dbReference type="ARBA" id="ARBA00022801"/>
    </source>
</evidence>
<dbReference type="PROSITE" id="PS51066">
    <property type="entry name" value="ZF_FPG_2"/>
    <property type="match status" value="1"/>
</dbReference>
<evidence type="ECO:0000256" key="1">
    <source>
        <dbReference type="ARBA" id="ARBA00009409"/>
    </source>
</evidence>
<dbReference type="OrthoDB" id="9800855at2"/>
<dbReference type="CDD" id="cd08970">
    <property type="entry name" value="AcNei1_N"/>
    <property type="match status" value="1"/>
</dbReference>
<dbReference type="GO" id="GO:0006284">
    <property type="term" value="P:base-excision repair"/>
    <property type="evidence" value="ECO:0007669"/>
    <property type="project" value="InterPro"/>
</dbReference>
<accession>A0A5C6B6H1</accession>
<sequence length="267" mass="29909">MPEGHKTHWIARRHDQMLRDQVIRVTSPQGRFRSDARNVSGKTLTGVHAAGKHLFYEFEGQRIVHIHLGRYGKYREHKVPPPPPVGQVRLRMIGTQACIDLNGPTTCRVITLETRDEIVSKLGPDPLAGGRKSVAWDSISVSKKPIGALLLDQSVIAGVGNIFRAELLYEIGMDPNKPGNALTKPDFDHMWKVLTRMMKTGLKYGKIITVTASEAGKPISQLADSERFRVYRQPNCPGCDFAIETTDLASRKLYWCPHCQSQARQAF</sequence>
<evidence type="ECO:0000256" key="11">
    <source>
        <dbReference type="ARBA" id="ARBA00023268"/>
    </source>
</evidence>
<dbReference type="SUPFAM" id="SSF81624">
    <property type="entry name" value="N-terminal domain of MutM-like DNA repair proteins"/>
    <property type="match status" value="1"/>
</dbReference>
<keyword evidence="5 13" id="KW-0863">Zinc-finger</keyword>
<gene>
    <name evidence="16" type="primary">nei1</name>
    <name evidence="16" type="ORF">Pla52n_18340</name>
</gene>
<evidence type="ECO:0000259" key="14">
    <source>
        <dbReference type="PROSITE" id="PS51066"/>
    </source>
</evidence>
<keyword evidence="3" id="KW-0479">Metal-binding</keyword>
<keyword evidence="4" id="KW-0227">DNA damage</keyword>
<dbReference type="AlphaFoldDB" id="A0A5C6B6H1"/>
<evidence type="ECO:0000313" key="17">
    <source>
        <dbReference type="Proteomes" id="UP000320176"/>
    </source>
</evidence>
<keyword evidence="8" id="KW-0238">DNA-binding</keyword>
<evidence type="ECO:0000256" key="3">
    <source>
        <dbReference type="ARBA" id="ARBA00022723"/>
    </source>
</evidence>
<dbReference type="SUPFAM" id="SSF46946">
    <property type="entry name" value="S13-like H2TH domain"/>
    <property type="match status" value="1"/>
</dbReference>
<dbReference type="GO" id="GO:0008270">
    <property type="term" value="F:zinc ion binding"/>
    <property type="evidence" value="ECO:0007669"/>
    <property type="project" value="UniProtKB-KW"/>
</dbReference>
<evidence type="ECO:0000256" key="7">
    <source>
        <dbReference type="ARBA" id="ARBA00022833"/>
    </source>
</evidence>
<keyword evidence="10" id="KW-0456">Lyase</keyword>
<dbReference type="Gene3D" id="3.20.190.10">
    <property type="entry name" value="MutM-like, N-terminal"/>
    <property type="match status" value="1"/>
</dbReference>
<evidence type="ECO:0000313" key="16">
    <source>
        <dbReference type="EMBL" id="TWU06114.1"/>
    </source>
</evidence>
<dbReference type="EC" id="4.2.99.18" evidence="2"/>
<evidence type="ECO:0000259" key="15">
    <source>
        <dbReference type="PROSITE" id="PS51068"/>
    </source>
</evidence>
<dbReference type="EMBL" id="SJPN01000002">
    <property type="protein sequence ID" value="TWU06114.1"/>
    <property type="molecule type" value="Genomic_DNA"/>
</dbReference>
<proteinExistence type="inferred from homology"/>
<dbReference type="Proteomes" id="UP000320176">
    <property type="component" value="Unassembled WGS sequence"/>
</dbReference>
<keyword evidence="16" id="KW-0255">Endonuclease</keyword>
<dbReference type="PROSITE" id="PS51068">
    <property type="entry name" value="FPG_CAT"/>
    <property type="match status" value="1"/>
</dbReference>
<feature type="domain" description="Formamidopyrimidine-DNA glycosylase catalytic" evidence="15">
    <location>
        <begin position="2"/>
        <end position="94"/>
    </location>
</feature>
<dbReference type="GO" id="GO:0140078">
    <property type="term" value="F:class I DNA-(apurinic or apyrimidinic site) endonuclease activity"/>
    <property type="evidence" value="ECO:0007669"/>
    <property type="project" value="UniProtKB-EC"/>
</dbReference>
<dbReference type="Gene3D" id="1.10.8.50">
    <property type="match status" value="1"/>
</dbReference>
<comment type="similarity">
    <text evidence="1">Belongs to the FPG family.</text>
</comment>
<evidence type="ECO:0000256" key="10">
    <source>
        <dbReference type="ARBA" id="ARBA00023239"/>
    </source>
</evidence>
<reference evidence="16 17" key="1">
    <citation type="submission" date="2019-02" db="EMBL/GenBank/DDBJ databases">
        <title>Deep-cultivation of Planctomycetes and their phenomic and genomic characterization uncovers novel biology.</title>
        <authorList>
            <person name="Wiegand S."/>
            <person name="Jogler M."/>
            <person name="Boedeker C."/>
            <person name="Pinto D."/>
            <person name="Vollmers J."/>
            <person name="Rivas-Marin E."/>
            <person name="Kohn T."/>
            <person name="Peeters S.H."/>
            <person name="Heuer A."/>
            <person name="Rast P."/>
            <person name="Oberbeckmann S."/>
            <person name="Bunk B."/>
            <person name="Jeske O."/>
            <person name="Meyerdierks A."/>
            <person name="Storesund J.E."/>
            <person name="Kallscheuer N."/>
            <person name="Luecker S."/>
            <person name="Lage O.M."/>
            <person name="Pohl T."/>
            <person name="Merkel B.J."/>
            <person name="Hornburger P."/>
            <person name="Mueller R.-W."/>
            <person name="Bruemmer F."/>
            <person name="Labrenz M."/>
            <person name="Spormann A.M."/>
            <person name="Op Den Camp H."/>
            <person name="Overmann J."/>
            <person name="Amann R."/>
            <person name="Jetten M.S.M."/>
            <person name="Mascher T."/>
            <person name="Medema M.H."/>
            <person name="Devos D.P."/>
            <person name="Kaster A.-K."/>
            <person name="Ovreas L."/>
            <person name="Rohde M."/>
            <person name="Galperin M.Y."/>
            <person name="Jogler C."/>
        </authorList>
    </citation>
    <scope>NUCLEOTIDE SEQUENCE [LARGE SCALE GENOMIC DNA]</scope>
    <source>
        <strain evidence="16 17">Pla52n</strain>
    </source>
</reference>
<evidence type="ECO:0000256" key="12">
    <source>
        <dbReference type="ARBA" id="ARBA00023295"/>
    </source>
</evidence>
<evidence type="ECO:0000256" key="5">
    <source>
        <dbReference type="ARBA" id="ARBA00022771"/>
    </source>
</evidence>
<keyword evidence="6 16" id="KW-0378">Hydrolase</keyword>
<comment type="caution">
    <text evidence="16">The sequence shown here is derived from an EMBL/GenBank/DDBJ whole genome shotgun (WGS) entry which is preliminary data.</text>
</comment>
<dbReference type="SUPFAM" id="SSF57716">
    <property type="entry name" value="Glucocorticoid receptor-like (DNA-binding domain)"/>
    <property type="match status" value="1"/>
</dbReference>
<dbReference type="GO" id="GO:0000703">
    <property type="term" value="F:oxidized pyrimidine nucleobase lesion DNA N-glycosylase activity"/>
    <property type="evidence" value="ECO:0007669"/>
    <property type="project" value="TreeGrafter"/>
</dbReference>
<dbReference type="InterPro" id="IPR012319">
    <property type="entry name" value="FPG_cat"/>
</dbReference>
<keyword evidence="7" id="KW-0862">Zinc</keyword>
<keyword evidence="12 16" id="KW-0326">Glycosidase</keyword>
<evidence type="ECO:0000256" key="9">
    <source>
        <dbReference type="ARBA" id="ARBA00023204"/>
    </source>
</evidence>
<dbReference type="InterPro" id="IPR000214">
    <property type="entry name" value="Znf_DNA_glyclase/AP_lyase"/>
</dbReference>
<organism evidence="16 17">
    <name type="scientific">Stieleria varia</name>
    <dbReference type="NCBI Taxonomy" id="2528005"/>
    <lineage>
        <taxon>Bacteria</taxon>
        <taxon>Pseudomonadati</taxon>
        <taxon>Planctomycetota</taxon>
        <taxon>Planctomycetia</taxon>
        <taxon>Pirellulales</taxon>
        <taxon>Pirellulaceae</taxon>
        <taxon>Stieleria</taxon>
    </lineage>
</organism>
<dbReference type="Pfam" id="PF01149">
    <property type="entry name" value="Fapy_DNA_glyco"/>
    <property type="match status" value="1"/>
</dbReference>
<dbReference type="InterPro" id="IPR015886">
    <property type="entry name" value="H2TH_FPG"/>
</dbReference>
<protein>
    <recommendedName>
        <fullName evidence="2">DNA-(apurinic or apyrimidinic site) lyase</fullName>
        <ecNumber evidence="2">4.2.99.18</ecNumber>
    </recommendedName>
</protein>
<dbReference type="InterPro" id="IPR010979">
    <property type="entry name" value="Ribosomal_uS13-like_H2TH"/>
</dbReference>
<dbReference type="SMART" id="SM01232">
    <property type="entry name" value="H2TH"/>
    <property type="match status" value="1"/>
</dbReference>
<keyword evidence="17" id="KW-1185">Reference proteome</keyword>
<dbReference type="SMART" id="SM00898">
    <property type="entry name" value="Fapy_DNA_glyco"/>
    <property type="match status" value="1"/>
</dbReference>
<dbReference type="RefSeq" id="WP_146519245.1">
    <property type="nucleotide sequence ID" value="NZ_CP151726.1"/>
</dbReference>
<dbReference type="PANTHER" id="PTHR42697">
    <property type="entry name" value="ENDONUCLEASE 8"/>
    <property type="match status" value="1"/>
</dbReference>